<feature type="compositionally biased region" description="Low complexity" evidence="1">
    <location>
        <begin position="324"/>
        <end position="343"/>
    </location>
</feature>
<dbReference type="GeneID" id="38786136"/>
<protein>
    <submittedName>
        <fullName evidence="2">Uncharacterized protein</fullName>
    </submittedName>
</protein>
<dbReference type="Proteomes" id="UP000287166">
    <property type="component" value="Unassembled WGS sequence"/>
</dbReference>
<comment type="caution">
    <text evidence="2">The sequence shown here is derived from an EMBL/GenBank/DDBJ whole genome shotgun (WGS) entry which is preliminary data.</text>
</comment>
<feature type="region of interest" description="Disordered" evidence="1">
    <location>
        <begin position="324"/>
        <end position="349"/>
    </location>
</feature>
<keyword evidence="3" id="KW-1185">Reference proteome</keyword>
<reference evidence="2 3" key="1">
    <citation type="journal article" date="2018" name="Sci. Rep.">
        <title>Genome sequence of the cauliflower mushroom Sparassis crispa (Hanabiratake) and its association with beneficial usage.</title>
        <authorList>
            <person name="Kiyama R."/>
            <person name="Furutani Y."/>
            <person name="Kawaguchi K."/>
            <person name="Nakanishi T."/>
        </authorList>
    </citation>
    <scope>NUCLEOTIDE SEQUENCE [LARGE SCALE GENOMIC DNA]</scope>
</reference>
<accession>A0A401H4A8</accession>
<feature type="region of interest" description="Disordered" evidence="1">
    <location>
        <begin position="369"/>
        <end position="401"/>
    </location>
</feature>
<evidence type="ECO:0000313" key="3">
    <source>
        <dbReference type="Proteomes" id="UP000287166"/>
    </source>
</evidence>
<dbReference type="STRING" id="139825.A0A401H4A8"/>
<dbReference type="RefSeq" id="XP_027620132.1">
    <property type="nucleotide sequence ID" value="XM_027764331.1"/>
</dbReference>
<dbReference type="OrthoDB" id="3270670at2759"/>
<organism evidence="2 3">
    <name type="scientific">Sparassis crispa</name>
    <dbReference type="NCBI Taxonomy" id="139825"/>
    <lineage>
        <taxon>Eukaryota</taxon>
        <taxon>Fungi</taxon>
        <taxon>Dikarya</taxon>
        <taxon>Basidiomycota</taxon>
        <taxon>Agaricomycotina</taxon>
        <taxon>Agaricomycetes</taxon>
        <taxon>Polyporales</taxon>
        <taxon>Sparassidaceae</taxon>
        <taxon>Sparassis</taxon>
    </lineage>
</organism>
<feature type="compositionally biased region" description="Low complexity" evidence="1">
    <location>
        <begin position="27"/>
        <end position="36"/>
    </location>
</feature>
<feature type="compositionally biased region" description="Polar residues" evidence="1">
    <location>
        <begin position="1"/>
        <end position="26"/>
    </location>
</feature>
<evidence type="ECO:0000256" key="1">
    <source>
        <dbReference type="SAM" id="MobiDB-lite"/>
    </source>
</evidence>
<feature type="region of interest" description="Disordered" evidence="1">
    <location>
        <begin position="1"/>
        <end position="39"/>
    </location>
</feature>
<dbReference type="EMBL" id="BFAD01000015">
    <property type="protein sequence ID" value="GBE89219.1"/>
    <property type="molecule type" value="Genomic_DNA"/>
</dbReference>
<dbReference type="InParanoid" id="A0A401H4A8"/>
<dbReference type="AlphaFoldDB" id="A0A401H4A8"/>
<evidence type="ECO:0000313" key="2">
    <source>
        <dbReference type="EMBL" id="GBE89219.1"/>
    </source>
</evidence>
<proteinExistence type="predicted"/>
<name>A0A401H4A8_9APHY</name>
<gene>
    <name evidence="2" type="ORF">SCP_1502270</name>
</gene>
<sequence>MTNYSESSQRVHSPPSSFVGTSENFDSSSPSRQQWPRSHKLYILDPEPATACQPTPAIGCPIDHRIPRDPSTAQDIKSEPNNPDFRFIFELAPLSPPQETSCSPLVDVPVRAKWASPTMRTMMGAFRLDPFAMHDGHSMAVVAVPPIEVGPLTEEPVVVEFQVYLEHPLVPQSPEPDDQYTRDRMSMRDHSLSGHLLSPASSVHWDTYNALGDDRELLFGDTYFEYPPSPVASPCPLFASIMTPVQSLQWGVQYGADASVPFLTHWRIGGGRVSRASICSSNSNNSSGRDMTVGLTPSSPRNMSPHLPLPHPITRHLCIHTSPSLHPTSSLPTSSASSFASALGAPDGSLPASVENTWSRHRMMAECSRSSAGRRDGSLSGYLGCRPCPRSKQFGSTQQSD</sequence>